<keyword evidence="8" id="KW-0833">Ubl conjugation pathway</keyword>
<keyword evidence="7 10" id="KW-0863">Zinc-finger</keyword>
<dbReference type="Pfam" id="PF03145">
    <property type="entry name" value="Sina_TRAF"/>
    <property type="match status" value="1"/>
</dbReference>
<dbReference type="PANTHER" id="PTHR10315:SF163">
    <property type="entry name" value="RING-TYPE E3 UBIQUITIN TRANSFERASE"/>
    <property type="match status" value="1"/>
</dbReference>
<evidence type="ECO:0000256" key="6">
    <source>
        <dbReference type="ARBA" id="ARBA00022723"/>
    </source>
</evidence>
<protein>
    <recommendedName>
        <fullName evidence="4">RING-type E3 ubiquitin transferase</fullName>
        <ecNumber evidence="4">2.3.2.27</ecNumber>
    </recommendedName>
</protein>
<evidence type="ECO:0000259" key="12">
    <source>
        <dbReference type="PROSITE" id="PS50089"/>
    </source>
</evidence>
<dbReference type="InterPro" id="IPR049548">
    <property type="entry name" value="Sina-like_RING"/>
</dbReference>
<dbReference type="Pfam" id="PF21362">
    <property type="entry name" value="Sina_RING"/>
    <property type="match status" value="1"/>
</dbReference>
<dbReference type="EC" id="2.3.2.27" evidence="4"/>
<evidence type="ECO:0000256" key="8">
    <source>
        <dbReference type="ARBA" id="ARBA00022786"/>
    </source>
</evidence>
<dbReference type="SUPFAM" id="SSF57850">
    <property type="entry name" value="RING/U-box"/>
    <property type="match status" value="1"/>
</dbReference>
<evidence type="ECO:0000256" key="11">
    <source>
        <dbReference type="SAM" id="MobiDB-lite"/>
    </source>
</evidence>
<dbReference type="UniPathway" id="UPA00143"/>
<proteinExistence type="inferred from homology"/>
<dbReference type="FunFam" id="2.60.210.10:FF:000004">
    <property type="entry name" value="E3 ubiquitin-protein ligase SINAT5-like"/>
    <property type="match status" value="1"/>
</dbReference>
<gene>
    <name evidence="14" type="ORF">C4D60_Mb10t04930</name>
</gene>
<keyword evidence="6" id="KW-0479">Metal-binding</keyword>
<evidence type="ECO:0000256" key="1">
    <source>
        <dbReference type="ARBA" id="ARBA00000900"/>
    </source>
</evidence>
<dbReference type="GO" id="GO:0006511">
    <property type="term" value="P:ubiquitin-dependent protein catabolic process"/>
    <property type="evidence" value="ECO:0007669"/>
    <property type="project" value="InterPro"/>
</dbReference>
<sequence length="386" mass="43222">MLLNPNTTTSLFSLIPLCMYSFSSPLPYDPSHGSPGGGGGEKASTWTLLRSPECMSLSVDALDGEEVALVPNSLKPPGAGDDAAVGGSGMPATQIKSNSRVNELLECPVCTNTMYPPIHQCRNGHTLCSSCKPRVQDQCPTCRQELGDIRCLALEKVAEFLELPCKYLSLGCPEIFPYYNKLKHEEQCNFRPYNCPYAGWECSAEGNIPFLVAHLRDDHKVDTHTGCTFNHRYVKSNPREVENATWMLTIFHCFEQHFCMHFEAFQLGMAPVYIVFLQFMGDENEARNYRYRLEVGSNGRKLTWEGIPRSIRDSHQEVRDSHDGLIIQRNMAIFFSGNKKDLKLRVMGRIWKEEQHSDTGRRTPLSSTAAEASRCSASGRVAPSEP</sequence>
<keyword evidence="9" id="KW-0862">Zinc</keyword>
<dbReference type="GO" id="GO:0061630">
    <property type="term" value="F:ubiquitin protein ligase activity"/>
    <property type="evidence" value="ECO:0007669"/>
    <property type="project" value="UniProtKB-EC"/>
</dbReference>
<dbReference type="InterPro" id="IPR013010">
    <property type="entry name" value="Znf_SIAH"/>
</dbReference>
<dbReference type="CDD" id="cd16571">
    <property type="entry name" value="RING-HC_SIAHs"/>
    <property type="match status" value="1"/>
</dbReference>
<dbReference type="PROSITE" id="PS50089">
    <property type="entry name" value="ZF_RING_2"/>
    <property type="match status" value="1"/>
</dbReference>
<evidence type="ECO:0000256" key="2">
    <source>
        <dbReference type="ARBA" id="ARBA00004906"/>
    </source>
</evidence>
<comment type="catalytic activity">
    <reaction evidence="1">
        <text>S-ubiquitinyl-[E2 ubiquitin-conjugating enzyme]-L-cysteine + [acceptor protein]-L-lysine = [E2 ubiquitin-conjugating enzyme]-L-cysteine + N(6)-ubiquitinyl-[acceptor protein]-L-lysine.</text>
        <dbReference type="EC" id="2.3.2.27"/>
    </reaction>
</comment>
<comment type="pathway">
    <text evidence="2">Protein modification; protein ubiquitination.</text>
</comment>
<dbReference type="InterPro" id="IPR001841">
    <property type="entry name" value="Znf_RING"/>
</dbReference>
<dbReference type="EMBL" id="PYDT01000008">
    <property type="protein sequence ID" value="THU52529.1"/>
    <property type="molecule type" value="Genomic_DNA"/>
</dbReference>
<dbReference type="InterPro" id="IPR052088">
    <property type="entry name" value="E3_ubiquitin-ligase_SINA"/>
</dbReference>
<name>A0A4S8IVK6_MUSBA</name>
<comment type="similarity">
    <text evidence="3">Belongs to the SINA (Seven in absentia) family.</text>
</comment>
<feature type="region of interest" description="Disordered" evidence="11">
    <location>
        <begin position="355"/>
        <end position="386"/>
    </location>
</feature>
<dbReference type="InterPro" id="IPR013083">
    <property type="entry name" value="Znf_RING/FYVE/PHD"/>
</dbReference>
<dbReference type="InterPro" id="IPR018121">
    <property type="entry name" value="7-in-absentia-prot_TRAF-dom"/>
</dbReference>
<keyword evidence="5" id="KW-0808">Transferase</keyword>
<accession>A0A4S8IVK6</accession>
<dbReference type="FunFam" id="3.30.40.10:FF:000041">
    <property type="entry name" value="E3 ubiquitin-protein ligase SINAT3"/>
    <property type="match status" value="1"/>
</dbReference>
<dbReference type="PROSITE" id="PS51081">
    <property type="entry name" value="ZF_SIAH"/>
    <property type="match status" value="1"/>
</dbReference>
<evidence type="ECO:0000256" key="5">
    <source>
        <dbReference type="ARBA" id="ARBA00022679"/>
    </source>
</evidence>
<evidence type="ECO:0000256" key="3">
    <source>
        <dbReference type="ARBA" id="ARBA00009119"/>
    </source>
</evidence>
<dbReference type="Gene3D" id="2.60.210.10">
    <property type="entry name" value="Apoptosis, Tumor Necrosis Factor Receptor Associated Protein 2, Chain A"/>
    <property type="match status" value="1"/>
</dbReference>
<dbReference type="InterPro" id="IPR008974">
    <property type="entry name" value="TRAF-like"/>
</dbReference>
<evidence type="ECO:0000256" key="10">
    <source>
        <dbReference type="PROSITE-ProRule" id="PRU00455"/>
    </source>
</evidence>
<reference evidence="14 15" key="1">
    <citation type="journal article" date="2019" name="Nat. Plants">
        <title>Genome sequencing of Musa balbisiana reveals subgenome evolution and function divergence in polyploid bananas.</title>
        <authorList>
            <person name="Yao X."/>
        </authorList>
    </citation>
    <scope>NUCLEOTIDE SEQUENCE [LARGE SCALE GENOMIC DNA]</scope>
    <source>
        <strain evidence="15">cv. DH-PKW</strain>
        <tissue evidence="14">Leaves</tissue>
    </source>
</reference>
<dbReference type="Pfam" id="PF21361">
    <property type="entry name" value="Sina_ZnF"/>
    <property type="match status" value="1"/>
</dbReference>
<evidence type="ECO:0000256" key="7">
    <source>
        <dbReference type="ARBA" id="ARBA00022771"/>
    </source>
</evidence>
<dbReference type="PANTHER" id="PTHR10315">
    <property type="entry name" value="E3 UBIQUITIN PROTEIN LIGASE SIAH"/>
    <property type="match status" value="1"/>
</dbReference>
<keyword evidence="15" id="KW-1185">Reference proteome</keyword>
<dbReference type="STRING" id="52838.A0A4S8IVK6"/>
<comment type="caution">
    <text evidence="14">The sequence shown here is derived from an EMBL/GenBank/DDBJ whole genome shotgun (WGS) entry which is preliminary data.</text>
</comment>
<feature type="domain" description="SIAH-type" evidence="13">
    <location>
        <begin position="160"/>
        <end position="220"/>
    </location>
</feature>
<feature type="domain" description="RING-type" evidence="12">
    <location>
        <begin position="107"/>
        <end position="143"/>
    </location>
</feature>
<dbReference type="SUPFAM" id="SSF49599">
    <property type="entry name" value="TRAF domain-like"/>
    <property type="match status" value="1"/>
</dbReference>
<dbReference type="Gene3D" id="3.30.40.10">
    <property type="entry name" value="Zinc/RING finger domain, C3HC4 (zinc finger)"/>
    <property type="match status" value="2"/>
</dbReference>
<dbReference type="GO" id="GO:0016567">
    <property type="term" value="P:protein ubiquitination"/>
    <property type="evidence" value="ECO:0007669"/>
    <property type="project" value="UniProtKB-UniPathway"/>
</dbReference>
<dbReference type="Proteomes" id="UP000317650">
    <property type="component" value="Chromosome 10"/>
</dbReference>
<dbReference type="AlphaFoldDB" id="A0A4S8IVK6"/>
<evidence type="ECO:0000256" key="4">
    <source>
        <dbReference type="ARBA" id="ARBA00012483"/>
    </source>
</evidence>
<dbReference type="GO" id="GO:0008270">
    <property type="term" value="F:zinc ion binding"/>
    <property type="evidence" value="ECO:0007669"/>
    <property type="project" value="UniProtKB-KW"/>
</dbReference>
<evidence type="ECO:0000259" key="13">
    <source>
        <dbReference type="PROSITE" id="PS51081"/>
    </source>
</evidence>
<evidence type="ECO:0000313" key="14">
    <source>
        <dbReference type="EMBL" id="THU52529.1"/>
    </source>
</evidence>
<evidence type="ECO:0000313" key="15">
    <source>
        <dbReference type="Proteomes" id="UP000317650"/>
    </source>
</evidence>
<evidence type="ECO:0000256" key="9">
    <source>
        <dbReference type="ARBA" id="ARBA00022833"/>
    </source>
</evidence>
<organism evidence="14 15">
    <name type="scientific">Musa balbisiana</name>
    <name type="common">Banana</name>
    <dbReference type="NCBI Taxonomy" id="52838"/>
    <lineage>
        <taxon>Eukaryota</taxon>
        <taxon>Viridiplantae</taxon>
        <taxon>Streptophyta</taxon>
        <taxon>Embryophyta</taxon>
        <taxon>Tracheophyta</taxon>
        <taxon>Spermatophyta</taxon>
        <taxon>Magnoliopsida</taxon>
        <taxon>Liliopsida</taxon>
        <taxon>Zingiberales</taxon>
        <taxon>Musaceae</taxon>
        <taxon>Musa</taxon>
    </lineage>
</organism>
<dbReference type="GO" id="GO:0005737">
    <property type="term" value="C:cytoplasm"/>
    <property type="evidence" value="ECO:0007669"/>
    <property type="project" value="InterPro"/>
</dbReference>